<sequence>MANQFSQQSANWDNYFAAGEQEEKTVRSPLPVIRDTLYDDDCTYSSDDGDGDGDGDVDVDDDDDMIEMWSHETENLNPTPKLAILYSRPMELMFQGSFEAAKVAAITENKWLLVNLQSSMEFNSHVMNRDLWSNETVIQMVKSHFLFWQAQDHTEEGMKVCCFYKLDSFPVILVIDPITGQKMCLSKGMIQPEYLLVDLLPRFMENGPDEYHLNHFNLLSIRKRRFEEEFSEVMIEEKKKKEEKEEILIPPALPEEPKCDKSLICMVGVRIPDGRRFKRSFLREDPIQLLWSFCCSEIEEAKTRQFGLMVRIPGVSKHLDYQSQSTFEECGLANTMISLTWE</sequence>
<gene>
    <name evidence="2" type="ORF">NE237_018725</name>
</gene>
<accession>A0A9Q0KAL6</accession>
<evidence type="ECO:0000259" key="1">
    <source>
        <dbReference type="PROSITE" id="PS50033"/>
    </source>
</evidence>
<proteinExistence type="predicted"/>
<feature type="domain" description="UBX" evidence="1">
    <location>
        <begin position="260"/>
        <end position="340"/>
    </location>
</feature>
<dbReference type="InterPro" id="IPR029071">
    <property type="entry name" value="Ubiquitin-like_domsf"/>
</dbReference>
<evidence type="ECO:0000313" key="2">
    <source>
        <dbReference type="EMBL" id="KAJ4966876.1"/>
    </source>
</evidence>
<dbReference type="PROSITE" id="PS50033">
    <property type="entry name" value="UBX"/>
    <property type="match status" value="1"/>
</dbReference>
<dbReference type="InterPro" id="IPR036249">
    <property type="entry name" value="Thioredoxin-like_sf"/>
</dbReference>
<dbReference type="Gene3D" id="3.10.20.90">
    <property type="entry name" value="Phosphatidylinositol 3-kinase Catalytic Subunit, Chain A, domain 1"/>
    <property type="match status" value="1"/>
</dbReference>
<dbReference type="OrthoDB" id="270602at2759"/>
<dbReference type="GO" id="GO:0005634">
    <property type="term" value="C:nucleus"/>
    <property type="evidence" value="ECO:0007669"/>
    <property type="project" value="TreeGrafter"/>
</dbReference>
<dbReference type="CDD" id="cd02958">
    <property type="entry name" value="UAS"/>
    <property type="match status" value="1"/>
</dbReference>
<name>A0A9Q0KAL6_9MAGN</name>
<comment type="caution">
    <text evidence="2">The sequence shown here is derived from an EMBL/GenBank/DDBJ whole genome shotgun (WGS) entry which is preliminary data.</text>
</comment>
<evidence type="ECO:0000313" key="3">
    <source>
        <dbReference type="Proteomes" id="UP001141806"/>
    </source>
</evidence>
<organism evidence="2 3">
    <name type="scientific">Protea cynaroides</name>
    <dbReference type="NCBI Taxonomy" id="273540"/>
    <lineage>
        <taxon>Eukaryota</taxon>
        <taxon>Viridiplantae</taxon>
        <taxon>Streptophyta</taxon>
        <taxon>Embryophyta</taxon>
        <taxon>Tracheophyta</taxon>
        <taxon>Spermatophyta</taxon>
        <taxon>Magnoliopsida</taxon>
        <taxon>Proteales</taxon>
        <taxon>Proteaceae</taxon>
        <taxon>Protea</taxon>
    </lineage>
</organism>
<dbReference type="Pfam" id="PF13899">
    <property type="entry name" value="Thioredoxin_7"/>
    <property type="match status" value="1"/>
</dbReference>
<dbReference type="EMBL" id="JAMYWD010000007">
    <property type="protein sequence ID" value="KAJ4966876.1"/>
    <property type="molecule type" value="Genomic_DNA"/>
</dbReference>
<dbReference type="PANTHER" id="PTHR23322:SF78">
    <property type="entry name" value="PLANT UBX DOMAIN-CONTAINING PROTEIN 16-RELATED"/>
    <property type="match status" value="1"/>
</dbReference>
<dbReference type="SMART" id="SM00594">
    <property type="entry name" value="UAS"/>
    <property type="match status" value="1"/>
</dbReference>
<dbReference type="InterPro" id="IPR006577">
    <property type="entry name" value="UAS"/>
</dbReference>
<dbReference type="InterPro" id="IPR050730">
    <property type="entry name" value="UBX_domain-protein"/>
</dbReference>
<dbReference type="Pfam" id="PF00789">
    <property type="entry name" value="UBX"/>
    <property type="match status" value="1"/>
</dbReference>
<dbReference type="PANTHER" id="PTHR23322">
    <property type="entry name" value="FAS-ASSOCIATED PROTEIN"/>
    <property type="match status" value="1"/>
</dbReference>
<dbReference type="AlphaFoldDB" id="A0A9Q0KAL6"/>
<dbReference type="SUPFAM" id="SSF54236">
    <property type="entry name" value="Ubiquitin-like"/>
    <property type="match status" value="1"/>
</dbReference>
<keyword evidence="3" id="KW-1185">Reference proteome</keyword>
<dbReference type="GO" id="GO:0043161">
    <property type="term" value="P:proteasome-mediated ubiquitin-dependent protein catabolic process"/>
    <property type="evidence" value="ECO:0007669"/>
    <property type="project" value="TreeGrafter"/>
</dbReference>
<dbReference type="Proteomes" id="UP001141806">
    <property type="component" value="Unassembled WGS sequence"/>
</dbReference>
<reference evidence="2" key="1">
    <citation type="journal article" date="2023" name="Plant J.">
        <title>The genome of the king protea, Protea cynaroides.</title>
        <authorList>
            <person name="Chang J."/>
            <person name="Duong T.A."/>
            <person name="Schoeman C."/>
            <person name="Ma X."/>
            <person name="Roodt D."/>
            <person name="Barker N."/>
            <person name="Li Z."/>
            <person name="Van de Peer Y."/>
            <person name="Mizrachi E."/>
        </authorList>
    </citation>
    <scope>NUCLEOTIDE SEQUENCE</scope>
    <source>
        <tissue evidence="2">Young leaves</tissue>
    </source>
</reference>
<dbReference type="Gene3D" id="3.40.30.10">
    <property type="entry name" value="Glutaredoxin"/>
    <property type="match status" value="1"/>
</dbReference>
<dbReference type="CDD" id="cd01767">
    <property type="entry name" value="UBX"/>
    <property type="match status" value="1"/>
</dbReference>
<dbReference type="GO" id="GO:0043130">
    <property type="term" value="F:ubiquitin binding"/>
    <property type="evidence" value="ECO:0007669"/>
    <property type="project" value="TreeGrafter"/>
</dbReference>
<protein>
    <recommendedName>
        <fullName evidence="1">UBX domain-containing protein</fullName>
    </recommendedName>
</protein>
<dbReference type="InterPro" id="IPR001012">
    <property type="entry name" value="UBX_dom"/>
</dbReference>
<dbReference type="SUPFAM" id="SSF52833">
    <property type="entry name" value="Thioredoxin-like"/>
    <property type="match status" value="1"/>
</dbReference>